<accession>A0A4Y2BA47</accession>
<evidence type="ECO:0000313" key="1">
    <source>
        <dbReference type="EMBL" id="GBL89090.1"/>
    </source>
</evidence>
<dbReference type="AlphaFoldDB" id="A0A4Y2BA47"/>
<name>A0A4Y2BA47_ARAVE</name>
<dbReference type="EMBL" id="BGPR01000063">
    <property type="protein sequence ID" value="GBL89090.1"/>
    <property type="molecule type" value="Genomic_DNA"/>
</dbReference>
<reference evidence="1 2" key="1">
    <citation type="journal article" date="2019" name="Sci. Rep.">
        <title>Orb-weaving spider Araneus ventricosus genome elucidates the spidroin gene catalogue.</title>
        <authorList>
            <person name="Kono N."/>
            <person name="Nakamura H."/>
            <person name="Ohtoshi R."/>
            <person name="Moran D.A.P."/>
            <person name="Shinohara A."/>
            <person name="Yoshida Y."/>
            <person name="Fujiwara M."/>
            <person name="Mori M."/>
            <person name="Tomita M."/>
            <person name="Arakawa K."/>
        </authorList>
    </citation>
    <scope>NUCLEOTIDE SEQUENCE [LARGE SCALE GENOMIC DNA]</scope>
</reference>
<keyword evidence="2" id="KW-1185">Reference proteome</keyword>
<comment type="caution">
    <text evidence="1">The sequence shown here is derived from an EMBL/GenBank/DDBJ whole genome shotgun (WGS) entry which is preliminary data.</text>
</comment>
<protein>
    <submittedName>
        <fullName evidence="1">Uncharacterized protein</fullName>
    </submittedName>
</protein>
<sequence>MRSSTWRFSRLMERILFSNYYRELFEGDSAAEGKIWPGGSSGTDLCARSSFTCNEECCRWKEFSRFGNSLRHVGDKALESLGRTKEKFVDFLEPLVESCLPESVLRAFERSKISGDADASKSRRSLEKLMSFLRHEIESEEIINLAREGFVKNGGLFKRNKSAVLDATDTATTAMLVSTNPSYDGASTGKKNCVFCKISLKL</sequence>
<organism evidence="1 2">
    <name type="scientific">Araneus ventricosus</name>
    <name type="common">Orbweaver spider</name>
    <name type="synonym">Epeira ventricosa</name>
    <dbReference type="NCBI Taxonomy" id="182803"/>
    <lineage>
        <taxon>Eukaryota</taxon>
        <taxon>Metazoa</taxon>
        <taxon>Ecdysozoa</taxon>
        <taxon>Arthropoda</taxon>
        <taxon>Chelicerata</taxon>
        <taxon>Arachnida</taxon>
        <taxon>Araneae</taxon>
        <taxon>Araneomorphae</taxon>
        <taxon>Entelegynae</taxon>
        <taxon>Araneoidea</taxon>
        <taxon>Araneidae</taxon>
        <taxon>Araneus</taxon>
    </lineage>
</organism>
<evidence type="ECO:0000313" key="2">
    <source>
        <dbReference type="Proteomes" id="UP000499080"/>
    </source>
</evidence>
<proteinExistence type="predicted"/>
<dbReference type="Proteomes" id="UP000499080">
    <property type="component" value="Unassembled WGS sequence"/>
</dbReference>
<gene>
    <name evidence="1" type="ORF">AVEN_255227_1</name>
</gene>